<dbReference type="RefSeq" id="WP_057011718.1">
    <property type="nucleotide sequence ID" value="NZ_JYLH01000004.1"/>
</dbReference>
<dbReference type="EMBL" id="JYLH01000004">
    <property type="protein sequence ID" value="KRP46723.1"/>
    <property type="molecule type" value="Genomic_DNA"/>
</dbReference>
<dbReference type="InterPro" id="IPR003749">
    <property type="entry name" value="ThiS/MoaD-like"/>
</dbReference>
<protein>
    <recommendedName>
        <fullName evidence="3">Thiamine biosynthesis protein ThiS</fullName>
    </recommendedName>
</protein>
<proteinExistence type="predicted"/>
<evidence type="ECO:0000313" key="1">
    <source>
        <dbReference type="EMBL" id="KRP46723.1"/>
    </source>
</evidence>
<name>A0A0R2YIH0_9PSED</name>
<sequence length="90" mass="9785">MAVVHFPRQFMLYTDQHKTHEAEGLCVNDVLGNLTARFPALIGPVFSEDLHPLPFVGLFVNGMPVMSAQDRGRPLDSNAQLILINAVAGG</sequence>
<dbReference type="InterPro" id="IPR012675">
    <property type="entry name" value="Beta-grasp_dom_sf"/>
</dbReference>
<gene>
    <name evidence="1" type="ORF">TU73_07780</name>
</gene>
<dbReference type="PATRIC" id="fig|75588.4.peg.3925"/>
<dbReference type="Proteomes" id="UP000051446">
    <property type="component" value="Unassembled WGS sequence"/>
</dbReference>
<accession>A0A0R2YIH0</accession>
<organism evidence="1 2">
    <name type="scientific">Pseudomonas libanensis</name>
    <dbReference type="NCBI Taxonomy" id="75588"/>
    <lineage>
        <taxon>Bacteria</taxon>
        <taxon>Pseudomonadati</taxon>
        <taxon>Pseudomonadota</taxon>
        <taxon>Gammaproteobacteria</taxon>
        <taxon>Pseudomonadales</taxon>
        <taxon>Pseudomonadaceae</taxon>
        <taxon>Pseudomonas</taxon>
    </lineage>
</organism>
<dbReference type="Pfam" id="PF02597">
    <property type="entry name" value="ThiS"/>
    <property type="match status" value="1"/>
</dbReference>
<evidence type="ECO:0000313" key="2">
    <source>
        <dbReference type="Proteomes" id="UP000051446"/>
    </source>
</evidence>
<comment type="caution">
    <text evidence="1">The sequence shown here is derived from an EMBL/GenBank/DDBJ whole genome shotgun (WGS) entry which is preliminary data.</text>
</comment>
<dbReference type="AlphaFoldDB" id="A0A0R2YIH0"/>
<dbReference type="CDD" id="cd17040">
    <property type="entry name" value="Ubl_MoaD_like"/>
    <property type="match status" value="1"/>
</dbReference>
<dbReference type="SUPFAM" id="SSF54285">
    <property type="entry name" value="MoaD/ThiS"/>
    <property type="match status" value="1"/>
</dbReference>
<evidence type="ECO:0008006" key="3">
    <source>
        <dbReference type="Google" id="ProtNLM"/>
    </source>
</evidence>
<dbReference type="InterPro" id="IPR016155">
    <property type="entry name" value="Mopterin_synth/thiamin_S_b"/>
</dbReference>
<reference evidence="1 2" key="1">
    <citation type="submission" date="2015-02" db="EMBL/GenBank/DDBJ databases">
        <title>Pseudomonas helleri sp. nov. and Pseudomonas weihenstephanensis sp. nov., isolated from raw cows milk.</title>
        <authorList>
            <person name="von Neubeck M."/>
            <person name="Huptas C."/>
            <person name="Wenning M."/>
            <person name="Scherer S."/>
        </authorList>
    </citation>
    <scope>NUCLEOTIDE SEQUENCE [LARGE SCALE GENOMIC DNA]</scope>
    <source>
        <strain evidence="1 2">DSM 17149</strain>
    </source>
</reference>
<dbReference type="Gene3D" id="3.10.20.30">
    <property type="match status" value="1"/>
</dbReference>